<comment type="caution">
    <text evidence="1">The sequence shown here is derived from an EMBL/GenBank/DDBJ whole genome shotgun (WGS) entry which is preliminary data.</text>
</comment>
<evidence type="ECO:0000313" key="2">
    <source>
        <dbReference type="Proteomes" id="UP000821865"/>
    </source>
</evidence>
<evidence type="ECO:0000313" key="1">
    <source>
        <dbReference type="EMBL" id="KAH7949550.1"/>
    </source>
</evidence>
<organism evidence="1 2">
    <name type="scientific">Dermacentor silvarum</name>
    <name type="common">Tick</name>
    <dbReference type="NCBI Taxonomy" id="543639"/>
    <lineage>
        <taxon>Eukaryota</taxon>
        <taxon>Metazoa</taxon>
        <taxon>Ecdysozoa</taxon>
        <taxon>Arthropoda</taxon>
        <taxon>Chelicerata</taxon>
        <taxon>Arachnida</taxon>
        <taxon>Acari</taxon>
        <taxon>Parasitiformes</taxon>
        <taxon>Ixodida</taxon>
        <taxon>Ixodoidea</taxon>
        <taxon>Ixodidae</taxon>
        <taxon>Rhipicephalinae</taxon>
        <taxon>Dermacentor</taxon>
    </lineage>
</organism>
<protein>
    <submittedName>
        <fullName evidence="1">Uncharacterized protein</fullName>
    </submittedName>
</protein>
<name>A0ACB8CRA0_DERSI</name>
<dbReference type="Proteomes" id="UP000821865">
    <property type="component" value="Chromosome 5"/>
</dbReference>
<sequence length="135" mass="14710">MAWHVSLAWLVAVSCFAATGEPDGLPFVAPSGVEQGERQYKAVLAKIPEYGACWSEAVARLERGCDELTEELQGRLALAFTSCFLEKMGQPPIRCPNSQPLSRCPALAQFLEKPLATSYTQFFTHTQAGEIGGIF</sequence>
<keyword evidence="2" id="KW-1185">Reference proteome</keyword>
<proteinExistence type="predicted"/>
<gene>
    <name evidence="1" type="ORF">HPB49_012162</name>
</gene>
<dbReference type="EMBL" id="CM023474">
    <property type="protein sequence ID" value="KAH7949550.1"/>
    <property type="molecule type" value="Genomic_DNA"/>
</dbReference>
<accession>A0ACB8CRA0</accession>
<reference evidence="1" key="1">
    <citation type="submission" date="2020-05" db="EMBL/GenBank/DDBJ databases">
        <title>Large-scale comparative analyses of tick genomes elucidate their genetic diversity and vector capacities.</title>
        <authorList>
            <person name="Jia N."/>
            <person name="Wang J."/>
            <person name="Shi W."/>
            <person name="Du L."/>
            <person name="Sun Y."/>
            <person name="Zhan W."/>
            <person name="Jiang J."/>
            <person name="Wang Q."/>
            <person name="Zhang B."/>
            <person name="Ji P."/>
            <person name="Sakyi L.B."/>
            <person name="Cui X."/>
            <person name="Yuan T."/>
            <person name="Jiang B."/>
            <person name="Yang W."/>
            <person name="Lam T.T.-Y."/>
            <person name="Chang Q."/>
            <person name="Ding S."/>
            <person name="Wang X."/>
            <person name="Zhu J."/>
            <person name="Ruan X."/>
            <person name="Zhao L."/>
            <person name="Wei J."/>
            <person name="Que T."/>
            <person name="Du C."/>
            <person name="Cheng J."/>
            <person name="Dai P."/>
            <person name="Han X."/>
            <person name="Huang E."/>
            <person name="Gao Y."/>
            <person name="Liu J."/>
            <person name="Shao H."/>
            <person name="Ye R."/>
            <person name="Li L."/>
            <person name="Wei W."/>
            <person name="Wang X."/>
            <person name="Wang C."/>
            <person name="Yang T."/>
            <person name="Huo Q."/>
            <person name="Li W."/>
            <person name="Guo W."/>
            <person name="Chen H."/>
            <person name="Zhou L."/>
            <person name="Ni X."/>
            <person name="Tian J."/>
            <person name="Zhou Y."/>
            <person name="Sheng Y."/>
            <person name="Liu T."/>
            <person name="Pan Y."/>
            <person name="Xia L."/>
            <person name="Li J."/>
            <person name="Zhao F."/>
            <person name="Cao W."/>
        </authorList>
    </citation>
    <scope>NUCLEOTIDE SEQUENCE</scope>
    <source>
        <strain evidence="1">Dsil-2018</strain>
    </source>
</reference>